<dbReference type="InterPro" id="IPR000073">
    <property type="entry name" value="AB_hydrolase_1"/>
</dbReference>
<dbReference type="Pfam" id="PF12697">
    <property type="entry name" value="Abhydrolase_6"/>
    <property type="match status" value="1"/>
</dbReference>
<evidence type="ECO:0000259" key="1">
    <source>
        <dbReference type="Pfam" id="PF12697"/>
    </source>
</evidence>
<protein>
    <submittedName>
        <fullName evidence="2">Pimeloyl-ACP methyl ester carboxylesterase</fullName>
    </submittedName>
</protein>
<dbReference type="Proteomes" id="UP000745859">
    <property type="component" value="Unassembled WGS sequence"/>
</dbReference>
<dbReference type="RefSeq" id="WP_167185267.1">
    <property type="nucleotide sequence ID" value="NZ_JAASQL010000001.1"/>
</dbReference>
<dbReference type="InterPro" id="IPR050266">
    <property type="entry name" value="AB_hydrolase_sf"/>
</dbReference>
<organism evidence="2 3">
    <name type="scientific">Wenyingzhuangia heitensis</name>
    <dbReference type="NCBI Taxonomy" id="1487859"/>
    <lineage>
        <taxon>Bacteria</taxon>
        <taxon>Pseudomonadati</taxon>
        <taxon>Bacteroidota</taxon>
        <taxon>Flavobacteriia</taxon>
        <taxon>Flavobacteriales</taxon>
        <taxon>Flavobacteriaceae</taxon>
        <taxon>Wenyingzhuangia</taxon>
    </lineage>
</organism>
<gene>
    <name evidence="2" type="ORF">FHR24_001166</name>
</gene>
<evidence type="ECO:0000313" key="3">
    <source>
        <dbReference type="Proteomes" id="UP000745859"/>
    </source>
</evidence>
<keyword evidence="3" id="KW-1185">Reference proteome</keyword>
<dbReference type="PANTHER" id="PTHR43798">
    <property type="entry name" value="MONOACYLGLYCEROL LIPASE"/>
    <property type="match status" value="1"/>
</dbReference>
<dbReference type="InterPro" id="IPR029058">
    <property type="entry name" value="AB_hydrolase_fold"/>
</dbReference>
<dbReference type="Gene3D" id="3.40.50.1820">
    <property type="entry name" value="alpha/beta hydrolase"/>
    <property type="match status" value="1"/>
</dbReference>
<dbReference type="SUPFAM" id="SSF53474">
    <property type="entry name" value="alpha/beta-Hydrolases"/>
    <property type="match status" value="1"/>
</dbReference>
<reference evidence="2 3" key="1">
    <citation type="submission" date="2020-03" db="EMBL/GenBank/DDBJ databases">
        <title>Genomic Encyclopedia of Type Strains, Phase IV (KMG-IV): sequencing the most valuable type-strain genomes for metagenomic binning, comparative biology and taxonomic classification.</title>
        <authorList>
            <person name="Goeker M."/>
        </authorList>
    </citation>
    <scope>NUCLEOTIDE SEQUENCE [LARGE SCALE GENOMIC DNA]</scope>
    <source>
        <strain evidence="2 3">DSM 101599</strain>
    </source>
</reference>
<sequence>MLFYKTYLHQDKNKPWVTFVHGAGGSSSIWFSQIRYFKESFNLLFVDLRGHGKSRKTHPKNSYNFTNITDEVVEVIEHLNIKHTHLIGISLGSVVIMDMAHRHASIVTSLVMGGAIIHLNLRAQVLMKLGVFCKHIVPYLWLYNFFAYVIMPKKNHKDSRHFFVEEAKKMNQKEFIKWFSLVSSVNGLLSFFRETKIKIPVLYIMGSEDYMFLPSVKRIVKNHQNTSLTILPNCGHVVNIEASALFNKEVSSFISEV</sequence>
<name>A0ABX0U7F2_9FLAO</name>
<comment type="caution">
    <text evidence="2">The sequence shown here is derived from an EMBL/GenBank/DDBJ whole genome shotgun (WGS) entry which is preliminary data.</text>
</comment>
<dbReference type="EMBL" id="JAASQL010000001">
    <property type="protein sequence ID" value="NIJ44727.1"/>
    <property type="molecule type" value="Genomic_DNA"/>
</dbReference>
<accession>A0ABX0U7F2</accession>
<feature type="domain" description="AB hydrolase-1" evidence="1">
    <location>
        <begin position="19"/>
        <end position="246"/>
    </location>
</feature>
<evidence type="ECO:0000313" key="2">
    <source>
        <dbReference type="EMBL" id="NIJ44727.1"/>
    </source>
</evidence>
<proteinExistence type="predicted"/>